<accession>A0ACB8S621</accession>
<reference evidence="1" key="1">
    <citation type="submission" date="2021-02" db="EMBL/GenBank/DDBJ databases">
        <authorList>
            <consortium name="DOE Joint Genome Institute"/>
            <person name="Ahrendt S."/>
            <person name="Looney B.P."/>
            <person name="Miyauchi S."/>
            <person name="Morin E."/>
            <person name="Drula E."/>
            <person name="Courty P.E."/>
            <person name="Chicoki N."/>
            <person name="Fauchery L."/>
            <person name="Kohler A."/>
            <person name="Kuo A."/>
            <person name="Labutti K."/>
            <person name="Pangilinan J."/>
            <person name="Lipzen A."/>
            <person name="Riley R."/>
            <person name="Andreopoulos W."/>
            <person name="He G."/>
            <person name="Johnson J."/>
            <person name="Barry K.W."/>
            <person name="Grigoriev I.V."/>
            <person name="Nagy L."/>
            <person name="Hibbett D."/>
            <person name="Henrissat B."/>
            <person name="Matheny P.B."/>
            <person name="Labbe J."/>
            <person name="Martin F."/>
        </authorList>
    </citation>
    <scope>NUCLEOTIDE SEQUENCE</scope>
    <source>
        <strain evidence="1">FP105234-sp</strain>
    </source>
</reference>
<sequence length="430" mass="48502">MSQQQTAAKPSLQGVRIKARKGAVKAHAKHEPTVFRDQLYKHLEAVPPGDFDAVANKLIQAGATLELLKYSDALFDILFVGGLLQPGGSYLDEPGPTSPFSVFQAQEPATVPEIKKYVEVFNKLIRRYKYLQKPLEEGSLPTLLQYVNKWEPAHKEKFAIAVGLLISQGLANASCLQSLTRDHLVKNDISVNVLTVIFRAYLAEQSMDHLAGALKRAGIKDLLVFFPPNKRDTKVLDEYFRKEGLAQVAEWWTKKQNALIKEDVVKTVRDLLEREESADDIIAAVKGVVEERPLPDVELIACLWQGLISNVDWSARADQIENLALREVTKFAPILEPFCNGPKTEVALINTVQVYCYEDTRIMKAFPQILKAPLTYKTCLQVLYNKDCISDQAIIYWHQKGSKPQGRQHFLKATEALVKFLQEQEESEEE</sequence>
<dbReference type="EMBL" id="MU275849">
    <property type="protein sequence ID" value="KAI0051913.1"/>
    <property type="molecule type" value="Genomic_DNA"/>
</dbReference>
<organism evidence="1 2">
    <name type="scientific">Auriscalpium vulgare</name>
    <dbReference type="NCBI Taxonomy" id="40419"/>
    <lineage>
        <taxon>Eukaryota</taxon>
        <taxon>Fungi</taxon>
        <taxon>Dikarya</taxon>
        <taxon>Basidiomycota</taxon>
        <taxon>Agaricomycotina</taxon>
        <taxon>Agaricomycetes</taxon>
        <taxon>Russulales</taxon>
        <taxon>Auriscalpiaceae</taxon>
        <taxon>Auriscalpium</taxon>
    </lineage>
</organism>
<dbReference type="Proteomes" id="UP000814033">
    <property type="component" value="Unassembled WGS sequence"/>
</dbReference>
<proteinExistence type="predicted"/>
<comment type="caution">
    <text evidence="1">The sequence shown here is derived from an EMBL/GenBank/DDBJ whole genome shotgun (WGS) entry which is preliminary data.</text>
</comment>
<keyword evidence="2" id="KW-1185">Reference proteome</keyword>
<gene>
    <name evidence="1" type="ORF">FA95DRAFT_1511542</name>
</gene>
<evidence type="ECO:0000313" key="2">
    <source>
        <dbReference type="Proteomes" id="UP000814033"/>
    </source>
</evidence>
<reference evidence="1" key="2">
    <citation type="journal article" date="2022" name="New Phytol.">
        <title>Evolutionary transition to the ectomycorrhizal habit in the genomes of a hyperdiverse lineage of mushroom-forming fungi.</title>
        <authorList>
            <person name="Looney B."/>
            <person name="Miyauchi S."/>
            <person name="Morin E."/>
            <person name="Drula E."/>
            <person name="Courty P.E."/>
            <person name="Kohler A."/>
            <person name="Kuo A."/>
            <person name="LaButti K."/>
            <person name="Pangilinan J."/>
            <person name="Lipzen A."/>
            <person name="Riley R."/>
            <person name="Andreopoulos W."/>
            <person name="He G."/>
            <person name="Johnson J."/>
            <person name="Nolan M."/>
            <person name="Tritt A."/>
            <person name="Barry K.W."/>
            <person name="Grigoriev I.V."/>
            <person name="Nagy L.G."/>
            <person name="Hibbett D."/>
            <person name="Henrissat B."/>
            <person name="Matheny P.B."/>
            <person name="Labbe J."/>
            <person name="Martin F.M."/>
        </authorList>
    </citation>
    <scope>NUCLEOTIDE SEQUENCE</scope>
    <source>
        <strain evidence="1">FP105234-sp</strain>
    </source>
</reference>
<name>A0ACB8S621_9AGAM</name>
<protein>
    <submittedName>
        <fullName evidence="1">ARM repeat-containing protein</fullName>
    </submittedName>
</protein>
<evidence type="ECO:0000313" key="1">
    <source>
        <dbReference type="EMBL" id="KAI0051913.1"/>
    </source>
</evidence>